<comment type="caution">
    <text evidence="4">The sequence shown here is derived from an EMBL/GenBank/DDBJ whole genome shotgun (WGS) entry which is preliminary data.</text>
</comment>
<dbReference type="OrthoDB" id="27325at2759"/>
<dbReference type="SUPFAM" id="SSF143113">
    <property type="entry name" value="NAP-like"/>
    <property type="match status" value="1"/>
</dbReference>
<dbReference type="InterPro" id="IPR037231">
    <property type="entry name" value="NAP-like_sf"/>
</dbReference>
<sequence>MSSNVPISGAGDITAPTPQNTPLNQAPIALGLSRPTVPDISEENEGENAAEEGTDASPLAGIEEHMLGMVHGRLADLLGKSSGYIESLPVEIKLNVEALKGVQVKQNELHQQYKKECLELEKKYLELQKPLYERRSAIINGKAAATPEEIQAGEAASAKEEDEEGDYTPLPKDVTPSPSGIPEFWLTSLRNHVALNELITDRDAQALKHLKDVRLQYLKEGDAATDKETKGKPGFKIIFEFEKNDFFDNELLEKTYLYQEEVGYSGDFVYDRAIGTVIQWKEDKDLTKEFEIKKQRNKNTNRTQGIENGDYDEEELEELEEKLEEDYQIGEDLKEKIIPRAIDYFTGKALQYEMLEEDDDDDFDLEEEEDDEDRFEDESESEDDVPVRRRGGVAGRGGKAGAGQKNVNPEECKQQ</sequence>
<feature type="region of interest" description="Disordered" evidence="3">
    <location>
        <begin position="149"/>
        <end position="176"/>
    </location>
</feature>
<reference evidence="4" key="1">
    <citation type="submission" date="2020-11" db="EMBL/GenBank/DDBJ databases">
        <authorList>
            <consortium name="DOE Joint Genome Institute"/>
            <person name="Ahrendt S."/>
            <person name="Riley R."/>
            <person name="Andreopoulos W."/>
            <person name="LaButti K."/>
            <person name="Pangilinan J."/>
            <person name="Ruiz-duenas F.J."/>
            <person name="Barrasa J.M."/>
            <person name="Sanchez-Garcia M."/>
            <person name="Camarero S."/>
            <person name="Miyauchi S."/>
            <person name="Serrano A."/>
            <person name="Linde D."/>
            <person name="Babiker R."/>
            <person name="Drula E."/>
            <person name="Ayuso-Fernandez I."/>
            <person name="Pacheco R."/>
            <person name="Padilla G."/>
            <person name="Ferreira P."/>
            <person name="Barriuso J."/>
            <person name="Kellner H."/>
            <person name="Castanera R."/>
            <person name="Alfaro M."/>
            <person name="Ramirez L."/>
            <person name="Pisabarro A.G."/>
            <person name="Kuo A."/>
            <person name="Tritt A."/>
            <person name="Lipzen A."/>
            <person name="He G."/>
            <person name="Yan M."/>
            <person name="Ng V."/>
            <person name="Cullen D."/>
            <person name="Martin F."/>
            <person name="Rosso M.-N."/>
            <person name="Henrissat B."/>
            <person name="Hibbett D."/>
            <person name="Martinez A.T."/>
            <person name="Grigoriev I.V."/>
        </authorList>
    </citation>
    <scope>NUCLEOTIDE SEQUENCE</scope>
    <source>
        <strain evidence="4">AH 44721</strain>
    </source>
</reference>
<dbReference type="Pfam" id="PF00956">
    <property type="entry name" value="NAP"/>
    <property type="match status" value="1"/>
</dbReference>
<evidence type="ECO:0008006" key="6">
    <source>
        <dbReference type="Google" id="ProtNLM"/>
    </source>
</evidence>
<evidence type="ECO:0000256" key="2">
    <source>
        <dbReference type="RuleBase" id="RU003876"/>
    </source>
</evidence>
<evidence type="ECO:0000256" key="1">
    <source>
        <dbReference type="ARBA" id="ARBA00009947"/>
    </source>
</evidence>
<comment type="similarity">
    <text evidence="1 2">Belongs to the nucleosome assembly protein (NAP) family.</text>
</comment>
<dbReference type="EMBL" id="JADNYJ010000056">
    <property type="protein sequence ID" value="KAF8898000.1"/>
    <property type="molecule type" value="Genomic_DNA"/>
</dbReference>
<keyword evidence="5" id="KW-1185">Reference proteome</keyword>
<evidence type="ECO:0000313" key="4">
    <source>
        <dbReference type="EMBL" id="KAF8898000.1"/>
    </source>
</evidence>
<organism evidence="4 5">
    <name type="scientific">Gymnopilus junonius</name>
    <name type="common">Spectacular rustgill mushroom</name>
    <name type="synonym">Gymnopilus spectabilis subsp. junonius</name>
    <dbReference type="NCBI Taxonomy" id="109634"/>
    <lineage>
        <taxon>Eukaryota</taxon>
        <taxon>Fungi</taxon>
        <taxon>Dikarya</taxon>
        <taxon>Basidiomycota</taxon>
        <taxon>Agaricomycotina</taxon>
        <taxon>Agaricomycetes</taxon>
        <taxon>Agaricomycetidae</taxon>
        <taxon>Agaricales</taxon>
        <taxon>Agaricineae</taxon>
        <taxon>Hymenogastraceae</taxon>
        <taxon>Gymnopilus</taxon>
    </lineage>
</organism>
<evidence type="ECO:0000256" key="3">
    <source>
        <dbReference type="SAM" id="MobiDB-lite"/>
    </source>
</evidence>
<dbReference type="Gene3D" id="3.30.1120.90">
    <property type="entry name" value="Nucleosome assembly protein"/>
    <property type="match status" value="1"/>
</dbReference>
<feature type="compositionally biased region" description="Acidic residues" evidence="3">
    <location>
        <begin position="40"/>
        <end position="54"/>
    </location>
</feature>
<dbReference type="Gene3D" id="1.20.5.1500">
    <property type="match status" value="1"/>
</dbReference>
<feature type="compositionally biased region" description="Acidic residues" evidence="3">
    <location>
        <begin position="355"/>
        <end position="384"/>
    </location>
</feature>
<dbReference type="Proteomes" id="UP000724874">
    <property type="component" value="Unassembled WGS sequence"/>
</dbReference>
<protein>
    <recommendedName>
        <fullName evidence="6">Nucleosome assembly protein</fullName>
    </recommendedName>
</protein>
<proteinExistence type="inferred from homology"/>
<feature type="compositionally biased region" description="Gly residues" evidence="3">
    <location>
        <begin position="392"/>
        <end position="401"/>
    </location>
</feature>
<feature type="region of interest" description="Disordered" evidence="3">
    <location>
        <begin position="1"/>
        <end position="57"/>
    </location>
</feature>
<dbReference type="GO" id="GO:0005634">
    <property type="term" value="C:nucleus"/>
    <property type="evidence" value="ECO:0007669"/>
    <property type="project" value="InterPro"/>
</dbReference>
<accession>A0A9P5NLV8</accession>
<name>A0A9P5NLV8_GYMJU</name>
<feature type="region of interest" description="Disordered" evidence="3">
    <location>
        <begin position="355"/>
        <end position="415"/>
    </location>
</feature>
<dbReference type="PANTHER" id="PTHR11875">
    <property type="entry name" value="TESTIS-SPECIFIC Y-ENCODED PROTEIN"/>
    <property type="match status" value="1"/>
</dbReference>
<dbReference type="InterPro" id="IPR002164">
    <property type="entry name" value="NAP_family"/>
</dbReference>
<evidence type="ECO:0000313" key="5">
    <source>
        <dbReference type="Proteomes" id="UP000724874"/>
    </source>
</evidence>
<dbReference type="GO" id="GO:0006334">
    <property type="term" value="P:nucleosome assembly"/>
    <property type="evidence" value="ECO:0007669"/>
    <property type="project" value="InterPro"/>
</dbReference>
<gene>
    <name evidence="4" type="ORF">CPB84DRAFT_1847916</name>
</gene>
<dbReference type="AlphaFoldDB" id="A0A9P5NLV8"/>